<dbReference type="InterPro" id="IPR003870">
    <property type="entry name" value="DUF222"/>
</dbReference>
<evidence type="ECO:0000313" key="5">
    <source>
        <dbReference type="Proteomes" id="UP000523139"/>
    </source>
</evidence>
<feature type="region of interest" description="Disordered" evidence="2">
    <location>
        <begin position="1"/>
        <end position="25"/>
    </location>
</feature>
<proteinExistence type="inferred from homology"/>
<comment type="caution">
    <text evidence="4">The sequence shown here is derived from an EMBL/GenBank/DDBJ whole genome shotgun (WGS) entry which is preliminary data.</text>
</comment>
<dbReference type="GO" id="GO:0003676">
    <property type="term" value="F:nucleic acid binding"/>
    <property type="evidence" value="ECO:0007669"/>
    <property type="project" value="InterPro"/>
</dbReference>
<dbReference type="InterPro" id="IPR003615">
    <property type="entry name" value="HNH_nuc"/>
</dbReference>
<feature type="domain" description="HNH nuclease" evidence="3">
    <location>
        <begin position="416"/>
        <end position="468"/>
    </location>
</feature>
<dbReference type="RefSeq" id="WP_168888209.1">
    <property type="nucleotide sequence ID" value="NZ_JABAHY010000013.1"/>
</dbReference>
<protein>
    <submittedName>
        <fullName evidence="4">DUF222 domain-containing protein</fullName>
    </submittedName>
</protein>
<name>A0A7X8TL81_9MICC</name>
<evidence type="ECO:0000256" key="1">
    <source>
        <dbReference type="ARBA" id="ARBA00023450"/>
    </source>
</evidence>
<feature type="region of interest" description="Disordered" evidence="2">
    <location>
        <begin position="240"/>
        <end position="296"/>
    </location>
</feature>
<dbReference type="AlphaFoldDB" id="A0A7X8TL81"/>
<reference evidence="4 5" key="1">
    <citation type="submission" date="2020-04" db="EMBL/GenBank/DDBJ databases">
        <title>Nesterenkonia sp. nov., isolated from marine sediment.</title>
        <authorList>
            <person name="Zhang G."/>
        </authorList>
    </citation>
    <scope>NUCLEOTIDE SEQUENCE [LARGE SCALE GENOMIC DNA]</scope>
    <source>
        <strain evidence="4 5">MY13</strain>
    </source>
</reference>
<dbReference type="Pfam" id="PF02720">
    <property type="entry name" value="DUF222"/>
    <property type="match status" value="1"/>
</dbReference>
<evidence type="ECO:0000313" key="4">
    <source>
        <dbReference type="EMBL" id="NLS10728.1"/>
    </source>
</evidence>
<dbReference type="GO" id="GO:0008270">
    <property type="term" value="F:zinc ion binding"/>
    <property type="evidence" value="ECO:0007669"/>
    <property type="project" value="InterPro"/>
</dbReference>
<organism evidence="4 5">
    <name type="scientific">Nesterenkonia sedimenti</name>
    <dbReference type="NCBI Taxonomy" id="1463632"/>
    <lineage>
        <taxon>Bacteria</taxon>
        <taxon>Bacillati</taxon>
        <taxon>Actinomycetota</taxon>
        <taxon>Actinomycetes</taxon>
        <taxon>Micrococcales</taxon>
        <taxon>Micrococcaceae</taxon>
        <taxon>Nesterenkonia</taxon>
    </lineage>
</organism>
<feature type="compositionally biased region" description="Low complexity" evidence="2">
    <location>
        <begin position="285"/>
        <end position="296"/>
    </location>
</feature>
<dbReference type="CDD" id="cd00085">
    <property type="entry name" value="HNHc"/>
    <property type="match status" value="1"/>
</dbReference>
<feature type="compositionally biased region" description="Low complexity" evidence="2">
    <location>
        <begin position="246"/>
        <end position="256"/>
    </location>
</feature>
<accession>A0A7X8TL81</accession>
<dbReference type="GO" id="GO:0004519">
    <property type="term" value="F:endonuclease activity"/>
    <property type="evidence" value="ECO:0007669"/>
    <property type="project" value="InterPro"/>
</dbReference>
<evidence type="ECO:0000259" key="3">
    <source>
        <dbReference type="SMART" id="SM00507"/>
    </source>
</evidence>
<dbReference type="Proteomes" id="UP000523139">
    <property type="component" value="Unassembled WGS sequence"/>
</dbReference>
<dbReference type="Pfam" id="PF01844">
    <property type="entry name" value="HNH"/>
    <property type="match status" value="1"/>
</dbReference>
<comment type="similarity">
    <text evidence="1">Belongs to the Rv1128c/1148c/1588c/1702c/1945/3466 family.</text>
</comment>
<feature type="non-terminal residue" evidence="4">
    <location>
        <position position="487"/>
    </location>
</feature>
<gene>
    <name evidence="4" type="ORF">HGQ17_12140</name>
</gene>
<evidence type="ECO:0000256" key="2">
    <source>
        <dbReference type="SAM" id="MobiDB-lite"/>
    </source>
</evidence>
<dbReference type="EMBL" id="JABAHY010000013">
    <property type="protein sequence ID" value="NLS10728.1"/>
    <property type="molecule type" value="Genomic_DNA"/>
</dbReference>
<dbReference type="InterPro" id="IPR002711">
    <property type="entry name" value="HNH"/>
</dbReference>
<feature type="compositionally biased region" description="Basic and acidic residues" evidence="2">
    <location>
        <begin position="10"/>
        <end position="25"/>
    </location>
</feature>
<dbReference type="SMART" id="SM00507">
    <property type="entry name" value="HNHc"/>
    <property type="match status" value="1"/>
</dbReference>
<dbReference type="Gene3D" id="1.10.30.50">
    <property type="match status" value="1"/>
</dbReference>
<keyword evidence="5" id="KW-1185">Reference proteome</keyword>
<sequence>MGKKLSTPEVHSELEAARKHYQRSRQEQAEAVSRLLAYKKHRVAEIKESHTFRKNAQIKEIYQECAEALGVPVPEARRLMGSVEKLSEKLPETYGLYQLGKTDLASLQKINRSIEGIQHRPELMEKLDGELTTKARELNSEELDNWLKQRVPQLDVKAHQDRYERGKEKHYIAFKHLDDGTTRVHGLISTLAADRIQQMLLAKARNTPRKTVSQGGEAGTPVERTQPQRMADIFTNALTNGLQDGSASTSANTTTTLRGADSQDSQLPLPRAVGDTADATASAETPLATDPTTGPTGTGAAKIGILIPVQTIIGESDDPAISWDRTWMLPASEARAIAADTTVKHDWYAVGVNKETSSGAAAETSTGVGEVVTVTKARTSPASTRADDFDQWVSKTDPEAQNLLTKTYESRTARDHQRNAILIRDGQCQTTGCTEPGWAAEIDHKQSFETGGVTTGENLQTLCKACRAPRGAVGSSGGERPLPLCCR</sequence>